<dbReference type="RefSeq" id="WP_109657834.1">
    <property type="nucleotide sequence ID" value="NZ_CP029145.1"/>
</dbReference>
<keyword evidence="3" id="KW-1185">Reference proteome</keyword>
<name>A0A2Z3GQT1_9BACT</name>
<evidence type="ECO:0000256" key="1">
    <source>
        <dbReference type="SAM" id="MobiDB-lite"/>
    </source>
</evidence>
<reference evidence="3" key="1">
    <citation type="submission" date="2018-04" db="EMBL/GenBank/DDBJ databases">
        <title>Complete genome of Antarctic heterotrophic bacterium Hymenobacter nivis.</title>
        <authorList>
            <person name="Terashima M."/>
        </authorList>
    </citation>
    <scope>NUCLEOTIDE SEQUENCE [LARGE SCALE GENOMIC DNA]</scope>
    <source>
        <strain evidence="3">NBRC 111535</strain>
    </source>
</reference>
<evidence type="ECO:0000313" key="3">
    <source>
        <dbReference type="Proteomes" id="UP000245999"/>
    </source>
</evidence>
<organism evidence="2 3">
    <name type="scientific">Hymenobacter nivis</name>
    <dbReference type="NCBI Taxonomy" id="1850093"/>
    <lineage>
        <taxon>Bacteria</taxon>
        <taxon>Pseudomonadati</taxon>
        <taxon>Bacteroidota</taxon>
        <taxon>Cytophagia</taxon>
        <taxon>Cytophagales</taxon>
        <taxon>Hymenobacteraceae</taxon>
        <taxon>Hymenobacter</taxon>
    </lineage>
</organism>
<accession>A0A2Z3GQT1</accession>
<dbReference type="Proteomes" id="UP000245999">
    <property type="component" value="Chromosome"/>
</dbReference>
<dbReference type="EMBL" id="CP029145">
    <property type="protein sequence ID" value="AWM34811.1"/>
    <property type="molecule type" value="Genomic_DNA"/>
</dbReference>
<evidence type="ECO:0000313" key="2">
    <source>
        <dbReference type="EMBL" id="AWM34811.1"/>
    </source>
</evidence>
<proteinExistence type="predicted"/>
<sequence>MSEEFNDAQQKERNWGTATPEELRAEMKRMRDDLTKKVDAFIKTLDGCARSVEHSNPPGTNASKPIDTNEASSS</sequence>
<feature type="region of interest" description="Disordered" evidence="1">
    <location>
        <begin position="1"/>
        <end position="22"/>
    </location>
</feature>
<protein>
    <submittedName>
        <fullName evidence="2">Uncharacterized protein</fullName>
    </submittedName>
</protein>
<dbReference type="AlphaFoldDB" id="A0A2Z3GQT1"/>
<dbReference type="KEGG" id="hnv:DDQ68_19735"/>
<gene>
    <name evidence="2" type="ORF">DDQ68_19735</name>
</gene>
<feature type="region of interest" description="Disordered" evidence="1">
    <location>
        <begin position="49"/>
        <end position="74"/>
    </location>
</feature>